<feature type="transmembrane region" description="Helical" evidence="6">
    <location>
        <begin position="303"/>
        <end position="327"/>
    </location>
</feature>
<evidence type="ECO:0000256" key="5">
    <source>
        <dbReference type="ARBA" id="ARBA00023136"/>
    </source>
</evidence>
<dbReference type="EMBL" id="JAKFFV010000021">
    <property type="protein sequence ID" value="MCF2501482.1"/>
    <property type="molecule type" value="Genomic_DNA"/>
</dbReference>
<feature type="transmembrane region" description="Helical" evidence="6">
    <location>
        <begin position="153"/>
        <end position="172"/>
    </location>
</feature>
<dbReference type="Proteomes" id="UP001139411">
    <property type="component" value="Unassembled WGS sequence"/>
</dbReference>
<evidence type="ECO:0000256" key="2">
    <source>
        <dbReference type="ARBA" id="ARBA00022475"/>
    </source>
</evidence>
<dbReference type="AlphaFoldDB" id="A0A9X1QJL4"/>
<evidence type="ECO:0000256" key="3">
    <source>
        <dbReference type="ARBA" id="ARBA00022692"/>
    </source>
</evidence>
<feature type="transmembrane region" description="Helical" evidence="6">
    <location>
        <begin position="125"/>
        <end position="144"/>
    </location>
</feature>
<reference evidence="7" key="1">
    <citation type="submission" date="2022-01" db="EMBL/GenBank/DDBJ databases">
        <title>Novel species in genus Dyadobacter.</title>
        <authorList>
            <person name="Ma C."/>
        </authorList>
    </citation>
    <scope>NUCLEOTIDE SEQUENCE</scope>
    <source>
        <strain evidence="7">CY357</strain>
    </source>
</reference>
<keyword evidence="4 6" id="KW-1133">Transmembrane helix</keyword>
<dbReference type="PANTHER" id="PTHR30250">
    <property type="entry name" value="PST FAMILY PREDICTED COLANIC ACID TRANSPORTER"/>
    <property type="match status" value="1"/>
</dbReference>
<dbReference type="InterPro" id="IPR050833">
    <property type="entry name" value="Poly_Biosynth_Transport"/>
</dbReference>
<evidence type="ECO:0000256" key="1">
    <source>
        <dbReference type="ARBA" id="ARBA00004651"/>
    </source>
</evidence>
<dbReference type="GO" id="GO:0005886">
    <property type="term" value="C:plasma membrane"/>
    <property type="evidence" value="ECO:0007669"/>
    <property type="project" value="UniProtKB-SubCell"/>
</dbReference>
<feature type="transmembrane region" description="Helical" evidence="6">
    <location>
        <begin position="333"/>
        <end position="356"/>
    </location>
</feature>
<evidence type="ECO:0000313" key="7">
    <source>
        <dbReference type="EMBL" id="MCF2501482.1"/>
    </source>
</evidence>
<evidence type="ECO:0000256" key="6">
    <source>
        <dbReference type="SAM" id="Phobius"/>
    </source>
</evidence>
<feature type="transmembrane region" description="Helical" evidence="6">
    <location>
        <begin position="49"/>
        <end position="69"/>
    </location>
</feature>
<feature type="transmembrane region" description="Helical" evidence="6">
    <location>
        <begin position="368"/>
        <end position="387"/>
    </location>
</feature>
<keyword evidence="3 6" id="KW-0812">Transmembrane</keyword>
<comment type="subcellular location">
    <subcellularLocation>
        <location evidence="1">Cell membrane</location>
        <topology evidence="1">Multi-pass membrane protein</topology>
    </subcellularLocation>
</comment>
<keyword evidence="2" id="KW-1003">Cell membrane</keyword>
<organism evidence="7 8">
    <name type="scientific">Dyadobacter chenhuakuii</name>
    <dbReference type="NCBI Taxonomy" id="2909339"/>
    <lineage>
        <taxon>Bacteria</taxon>
        <taxon>Pseudomonadati</taxon>
        <taxon>Bacteroidota</taxon>
        <taxon>Cytophagia</taxon>
        <taxon>Cytophagales</taxon>
        <taxon>Spirosomataceae</taxon>
        <taxon>Dyadobacter</taxon>
    </lineage>
</organism>
<feature type="transmembrane region" description="Helical" evidence="6">
    <location>
        <begin position="178"/>
        <end position="201"/>
    </location>
</feature>
<feature type="transmembrane region" description="Helical" evidence="6">
    <location>
        <begin position="262"/>
        <end position="282"/>
    </location>
</feature>
<name>A0A9X1QJL4_9BACT</name>
<proteinExistence type="predicted"/>
<feature type="transmembrane region" description="Helical" evidence="6">
    <location>
        <begin position="225"/>
        <end position="247"/>
    </location>
</feature>
<dbReference type="CDD" id="cd13128">
    <property type="entry name" value="MATE_Wzx_like"/>
    <property type="match status" value="1"/>
</dbReference>
<dbReference type="RefSeq" id="WP_235179635.1">
    <property type="nucleotide sequence ID" value="NZ_JAKFFV010000021.1"/>
</dbReference>
<comment type="caution">
    <text evidence="7">The sequence shown here is derived from an EMBL/GenBank/DDBJ whole genome shotgun (WGS) entry which is preliminary data.</text>
</comment>
<keyword evidence="5 6" id="KW-0472">Membrane</keyword>
<protein>
    <submittedName>
        <fullName evidence="7">Flippase</fullName>
    </submittedName>
</protein>
<evidence type="ECO:0000256" key="4">
    <source>
        <dbReference type="ARBA" id="ARBA00022989"/>
    </source>
</evidence>
<gene>
    <name evidence="7" type="ORF">L0661_24405</name>
</gene>
<evidence type="ECO:0000313" key="8">
    <source>
        <dbReference type="Proteomes" id="UP001139411"/>
    </source>
</evidence>
<dbReference type="Pfam" id="PF01943">
    <property type="entry name" value="Polysacc_synt"/>
    <property type="match status" value="1"/>
</dbReference>
<accession>A0A9X1QJL4</accession>
<feature type="transmembrane region" description="Helical" evidence="6">
    <location>
        <begin position="90"/>
        <end position="113"/>
    </location>
</feature>
<feature type="transmembrane region" description="Helical" evidence="6">
    <location>
        <begin position="399"/>
        <end position="419"/>
    </location>
</feature>
<sequence length="450" mass="50973">MVQSVTTQKSKQQLTKNVLSLTVVQIATYVMPLISVPIISRIIGPEKYGIINFAAALITYFTLIISYSFDFSATRKLAKSPDDAALRNQIFSEVFFTQCLLFALSTAAFAVLLFTVEDFKANQTVLIFSYTLCISLLFTQNWLYQAMQDLSKVALFNLISRLMFTASIILVIRQNEDYIWQPLLIGLSQTIVALLSFFWAIRRYKLKFLHTPLRRCAQVLWEEKTIFLSLIFVNLYSSTNTVILGFFQSQEQVGYYTAGQRLIIIAQSVLAMPLAQAFYPFIGKAFGEGRQQGLQVVQKLVPMIVLFLGTASIAMFVLGPFVITLFYGPQFEAAVPVFRILAIVPLLFSLNNVFGVQIMLNLGMDTQFFKISVAAAFVSILLNLMLIRQWGYIGTTLNWLATELFILICMCTVLIKRGINPFNRAYFRLSVIGEYIQPMIKRFQPAKVNP</sequence>
<dbReference type="PANTHER" id="PTHR30250:SF11">
    <property type="entry name" value="O-ANTIGEN TRANSPORTER-RELATED"/>
    <property type="match status" value="1"/>
</dbReference>
<feature type="transmembrane region" description="Helical" evidence="6">
    <location>
        <begin position="18"/>
        <end position="43"/>
    </location>
</feature>
<dbReference type="InterPro" id="IPR002797">
    <property type="entry name" value="Polysacc_synth"/>
</dbReference>